<dbReference type="Proteomes" id="UP001055879">
    <property type="component" value="Linkage Group LG10"/>
</dbReference>
<dbReference type="EMBL" id="CM042056">
    <property type="protein sequence ID" value="KAI3697919.1"/>
    <property type="molecule type" value="Genomic_DNA"/>
</dbReference>
<name>A0ACB8ZIW5_ARCLA</name>
<reference evidence="2" key="1">
    <citation type="journal article" date="2022" name="Mol. Ecol. Resour.">
        <title>The genomes of chicory, endive, great burdock and yacon provide insights into Asteraceae palaeo-polyploidization history and plant inulin production.</title>
        <authorList>
            <person name="Fan W."/>
            <person name="Wang S."/>
            <person name="Wang H."/>
            <person name="Wang A."/>
            <person name="Jiang F."/>
            <person name="Liu H."/>
            <person name="Zhao H."/>
            <person name="Xu D."/>
            <person name="Zhang Y."/>
        </authorList>
    </citation>
    <scope>NUCLEOTIDE SEQUENCE [LARGE SCALE GENOMIC DNA]</scope>
    <source>
        <strain evidence="2">cv. Niubang</strain>
    </source>
</reference>
<organism evidence="1 2">
    <name type="scientific">Arctium lappa</name>
    <name type="common">Greater burdock</name>
    <name type="synonym">Lappa major</name>
    <dbReference type="NCBI Taxonomy" id="4217"/>
    <lineage>
        <taxon>Eukaryota</taxon>
        <taxon>Viridiplantae</taxon>
        <taxon>Streptophyta</taxon>
        <taxon>Embryophyta</taxon>
        <taxon>Tracheophyta</taxon>
        <taxon>Spermatophyta</taxon>
        <taxon>Magnoliopsida</taxon>
        <taxon>eudicotyledons</taxon>
        <taxon>Gunneridae</taxon>
        <taxon>Pentapetalae</taxon>
        <taxon>asterids</taxon>
        <taxon>campanulids</taxon>
        <taxon>Asterales</taxon>
        <taxon>Asteraceae</taxon>
        <taxon>Carduoideae</taxon>
        <taxon>Cardueae</taxon>
        <taxon>Arctiinae</taxon>
        <taxon>Arctium</taxon>
    </lineage>
</organism>
<sequence>MSYYGGRWREMASRVTIHRLGFSVHRGLSLLRFKGKNQICLNFEVFVFSALEVLVLVRLWQCPTSCGEEPPARADVTDDVTLSMHAHQPPSMETNRGKGVEPSSQGHLDEDGFTVVERRKWRPKTGNGAKGKNPNGMTADITHGGDKNSMGPVDKGIYTSACKGDIACTSACNETTTCTSTYMNGAASSNATTASKTNRSVDVGTTPNQSACVEVGASVSARVGSASVGASVGASIGASVVSARDQIRGKVTGGPDSDVIGEEAPTDLGAFLEIFLVNMDQSGIGSSDQHGKQKEGAITRPKYPF</sequence>
<keyword evidence="2" id="KW-1185">Reference proteome</keyword>
<proteinExistence type="predicted"/>
<evidence type="ECO:0000313" key="1">
    <source>
        <dbReference type="EMBL" id="KAI3697919.1"/>
    </source>
</evidence>
<accession>A0ACB8ZIW5</accession>
<evidence type="ECO:0000313" key="2">
    <source>
        <dbReference type="Proteomes" id="UP001055879"/>
    </source>
</evidence>
<comment type="caution">
    <text evidence="1">The sequence shown here is derived from an EMBL/GenBank/DDBJ whole genome shotgun (WGS) entry which is preliminary data.</text>
</comment>
<reference evidence="1 2" key="2">
    <citation type="journal article" date="2022" name="Mol. Ecol. Resour.">
        <title>The genomes of chicory, endive, great burdock and yacon provide insights into Asteraceae paleo-polyploidization history and plant inulin production.</title>
        <authorList>
            <person name="Fan W."/>
            <person name="Wang S."/>
            <person name="Wang H."/>
            <person name="Wang A."/>
            <person name="Jiang F."/>
            <person name="Liu H."/>
            <person name="Zhao H."/>
            <person name="Xu D."/>
            <person name="Zhang Y."/>
        </authorList>
    </citation>
    <scope>NUCLEOTIDE SEQUENCE [LARGE SCALE GENOMIC DNA]</scope>
    <source>
        <strain evidence="2">cv. Niubang</strain>
    </source>
</reference>
<gene>
    <name evidence="1" type="ORF">L6452_31022</name>
</gene>
<protein>
    <submittedName>
        <fullName evidence="1">Uncharacterized protein</fullName>
    </submittedName>
</protein>